<accession>E9H334</accession>
<dbReference type="Proteomes" id="UP000000305">
    <property type="component" value="Unassembled WGS sequence"/>
</dbReference>
<keyword evidence="6" id="KW-1185">Reference proteome</keyword>
<dbReference type="GO" id="GO:0003714">
    <property type="term" value="F:transcription corepressor activity"/>
    <property type="evidence" value="ECO:0007669"/>
    <property type="project" value="InterPro"/>
</dbReference>
<gene>
    <name evidence="5" type="ORF">DAPPUDRAFT_252599</name>
</gene>
<evidence type="ECO:0000256" key="2">
    <source>
        <dbReference type="ARBA" id="ARBA00022574"/>
    </source>
</evidence>
<dbReference type="PANTHER" id="PTHR22846">
    <property type="entry name" value="WD40 REPEAT PROTEIN"/>
    <property type="match status" value="1"/>
</dbReference>
<dbReference type="Gene3D" id="2.130.10.10">
    <property type="entry name" value="YVTN repeat-like/Quinoprotein amine dehydrogenase"/>
    <property type="match status" value="1"/>
</dbReference>
<dbReference type="InterPro" id="IPR045183">
    <property type="entry name" value="Ebi-like"/>
</dbReference>
<dbReference type="InterPro" id="IPR015943">
    <property type="entry name" value="WD40/YVTN_repeat-like_dom_sf"/>
</dbReference>
<dbReference type="STRING" id="6669.E9H334"/>
<evidence type="ECO:0000256" key="3">
    <source>
        <dbReference type="ARBA" id="ARBA00022737"/>
    </source>
</evidence>
<keyword evidence="2" id="KW-0853">WD repeat</keyword>
<organism evidence="5 6">
    <name type="scientific">Daphnia pulex</name>
    <name type="common">Water flea</name>
    <dbReference type="NCBI Taxonomy" id="6669"/>
    <lineage>
        <taxon>Eukaryota</taxon>
        <taxon>Metazoa</taxon>
        <taxon>Ecdysozoa</taxon>
        <taxon>Arthropoda</taxon>
        <taxon>Crustacea</taxon>
        <taxon>Branchiopoda</taxon>
        <taxon>Diplostraca</taxon>
        <taxon>Cladocera</taxon>
        <taxon>Anomopoda</taxon>
        <taxon>Daphniidae</taxon>
        <taxon>Daphnia</taxon>
    </lineage>
</organism>
<reference evidence="5 6" key="1">
    <citation type="journal article" date="2011" name="Science">
        <title>The ecoresponsive genome of Daphnia pulex.</title>
        <authorList>
            <person name="Colbourne J.K."/>
            <person name="Pfrender M.E."/>
            <person name="Gilbert D."/>
            <person name="Thomas W.K."/>
            <person name="Tucker A."/>
            <person name="Oakley T.H."/>
            <person name="Tokishita S."/>
            <person name="Aerts A."/>
            <person name="Arnold G.J."/>
            <person name="Basu M.K."/>
            <person name="Bauer D.J."/>
            <person name="Caceres C.E."/>
            <person name="Carmel L."/>
            <person name="Casola C."/>
            <person name="Choi J.H."/>
            <person name="Detter J.C."/>
            <person name="Dong Q."/>
            <person name="Dusheyko S."/>
            <person name="Eads B.D."/>
            <person name="Frohlich T."/>
            <person name="Geiler-Samerotte K.A."/>
            <person name="Gerlach D."/>
            <person name="Hatcher P."/>
            <person name="Jogdeo S."/>
            <person name="Krijgsveld J."/>
            <person name="Kriventseva E.V."/>
            <person name="Kultz D."/>
            <person name="Laforsch C."/>
            <person name="Lindquist E."/>
            <person name="Lopez J."/>
            <person name="Manak J.R."/>
            <person name="Muller J."/>
            <person name="Pangilinan J."/>
            <person name="Patwardhan R.P."/>
            <person name="Pitluck S."/>
            <person name="Pritham E.J."/>
            <person name="Rechtsteiner A."/>
            <person name="Rho M."/>
            <person name="Rogozin I.B."/>
            <person name="Sakarya O."/>
            <person name="Salamov A."/>
            <person name="Schaack S."/>
            <person name="Shapiro H."/>
            <person name="Shiga Y."/>
            <person name="Skalitzky C."/>
            <person name="Smith Z."/>
            <person name="Souvorov A."/>
            <person name="Sung W."/>
            <person name="Tang Z."/>
            <person name="Tsuchiya D."/>
            <person name="Tu H."/>
            <person name="Vos H."/>
            <person name="Wang M."/>
            <person name="Wolf Y.I."/>
            <person name="Yamagata H."/>
            <person name="Yamada T."/>
            <person name="Ye Y."/>
            <person name="Shaw J.R."/>
            <person name="Andrews J."/>
            <person name="Crease T.J."/>
            <person name="Tang H."/>
            <person name="Lucas S.M."/>
            <person name="Robertson H.M."/>
            <person name="Bork P."/>
            <person name="Koonin E.V."/>
            <person name="Zdobnov E.M."/>
            <person name="Grigoriev I.V."/>
            <person name="Lynch M."/>
            <person name="Boore J.L."/>
        </authorList>
    </citation>
    <scope>NUCLEOTIDE SEQUENCE [LARGE SCALE GENOMIC DNA]</scope>
</reference>
<dbReference type="PANTHER" id="PTHR22846:SF2">
    <property type="entry name" value="F-BOX-LIKE_WD REPEAT-CONTAINING PROTEIN EBI"/>
    <property type="match status" value="1"/>
</dbReference>
<comment type="subcellular location">
    <subcellularLocation>
        <location evidence="1">Nucleus</location>
    </subcellularLocation>
</comment>
<dbReference type="HOGENOM" id="CLU_2471360_0_0_1"/>
<dbReference type="InParanoid" id="E9H334"/>
<evidence type="ECO:0000256" key="1">
    <source>
        <dbReference type="ARBA" id="ARBA00004123"/>
    </source>
</evidence>
<evidence type="ECO:0000256" key="4">
    <source>
        <dbReference type="ARBA" id="ARBA00023242"/>
    </source>
</evidence>
<keyword evidence="3" id="KW-0677">Repeat</keyword>
<dbReference type="KEGG" id="dpx:DAPPUDRAFT_252599"/>
<protein>
    <submittedName>
        <fullName evidence="5">Uncharacterized protein</fullName>
    </submittedName>
</protein>
<dbReference type="GO" id="GO:0005634">
    <property type="term" value="C:nucleus"/>
    <property type="evidence" value="ECO:0007669"/>
    <property type="project" value="UniProtKB-SubCell"/>
</dbReference>
<evidence type="ECO:0000313" key="6">
    <source>
        <dbReference type="Proteomes" id="UP000000305"/>
    </source>
</evidence>
<dbReference type="eggNOG" id="KOG0273">
    <property type="taxonomic scope" value="Eukaryota"/>
</dbReference>
<proteinExistence type="predicted"/>
<dbReference type="AlphaFoldDB" id="E9H334"/>
<evidence type="ECO:0000313" key="5">
    <source>
        <dbReference type="EMBL" id="EFX73890.1"/>
    </source>
</evidence>
<dbReference type="OrthoDB" id="1367865at2759"/>
<keyword evidence="4" id="KW-0539">Nucleus</keyword>
<dbReference type="EMBL" id="GL732587">
    <property type="protein sequence ID" value="EFX73890.1"/>
    <property type="molecule type" value="Genomic_DNA"/>
</dbReference>
<dbReference type="PhylomeDB" id="E9H334"/>
<name>E9H334_DAPPU</name>
<sequence length="88" mass="9734">MSLCHTSYAAWIAGVAWSQLFNAAIAANCRWRLGVGFPMWSMKQDICVHDSQAHNKEIYTIKWSPTGLGTENPNMNLILASASFDSTV</sequence>